<evidence type="ECO:0000256" key="1">
    <source>
        <dbReference type="SAM" id="MobiDB-lite"/>
    </source>
</evidence>
<accession>A0A1H9JTU1</accession>
<evidence type="ECO:0000313" key="3">
    <source>
        <dbReference type="EMBL" id="SEQ90207.1"/>
    </source>
</evidence>
<protein>
    <submittedName>
        <fullName evidence="3">Uncharacterized protein</fullName>
    </submittedName>
</protein>
<evidence type="ECO:0000313" key="4">
    <source>
        <dbReference type="Proteomes" id="UP000199267"/>
    </source>
</evidence>
<dbReference type="AlphaFoldDB" id="A0A1H9JTU1"/>
<feature type="signal peptide" evidence="2">
    <location>
        <begin position="1"/>
        <end position="33"/>
    </location>
</feature>
<proteinExistence type="predicted"/>
<dbReference type="EMBL" id="FOFJ01000021">
    <property type="protein sequence ID" value="SEQ90207.1"/>
    <property type="molecule type" value="Genomic_DNA"/>
</dbReference>
<evidence type="ECO:0000256" key="2">
    <source>
        <dbReference type="SAM" id="SignalP"/>
    </source>
</evidence>
<keyword evidence="2" id="KW-0732">Signal</keyword>
<reference evidence="3 4" key="1">
    <citation type="submission" date="2016-10" db="EMBL/GenBank/DDBJ databases">
        <authorList>
            <person name="de Groot N.N."/>
        </authorList>
    </citation>
    <scope>NUCLEOTIDE SEQUENCE [LARGE SCALE GENOMIC DNA]</scope>
    <source>
        <strain evidence="3 4">DSM 378</strain>
    </source>
</reference>
<dbReference type="Proteomes" id="UP000199267">
    <property type="component" value="Unassembled WGS sequence"/>
</dbReference>
<sequence length="144" mass="15103">MNMTEALQSARAAATATLMILAAGTLVTHEAKAADTTLHNLEVIDASRDSWISATAVNTSGETLERPKVVIDVDGRRIVHIGPITVEPGDAWHVLERIPSSNSLHSDDVRLTGNVRCATAPNQSGGHHGRKSPTPEPAGMPAGS</sequence>
<name>A0A1H9JTU1_9GAMM</name>
<gene>
    <name evidence="3" type="ORF">SAMN04244573_02483</name>
</gene>
<dbReference type="RefSeq" id="WP_090622345.1">
    <property type="nucleotide sequence ID" value="NZ_FOFJ01000021.1"/>
</dbReference>
<organism evidence="3 4">
    <name type="scientific">Azotobacter beijerinckii</name>
    <dbReference type="NCBI Taxonomy" id="170623"/>
    <lineage>
        <taxon>Bacteria</taxon>
        <taxon>Pseudomonadati</taxon>
        <taxon>Pseudomonadota</taxon>
        <taxon>Gammaproteobacteria</taxon>
        <taxon>Pseudomonadales</taxon>
        <taxon>Pseudomonadaceae</taxon>
        <taxon>Azotobacter</taxon>
    </lineage>
</organism>
<feature type="chain" id="PRO_5011715180" evidence="2">
    <location>
        <begin position="34"/>
        <end position="144"/>
    </location>
</feature>
<feature type="region of interest" description="Disordered" evidence="1">
    <location>
        <begin position="118"/>
        <end position="144"/>
    </location>
</feature>